<evidence type="ECO:0000256" key="1">
    <source>
        <dbReference type="SAM" id="Phobius"/>
    </source>
</evidence>
<feature type="chain" id="PRO_5039327101" evidence="2">
    <location>
        <begin position="25"/>
        <end position="243"/>
    </location>
</feature>
<reference evidence="3" key="1">
    <citation type="submission" date="2020-10" db="EMBL/GenBank/DDBJ databases">
        <authorList>
            <person name="Gilroy R."/>
        </authorList>
    </citation>
    <scope>NUCLEOTIDE SEQUENCE</scope>
    <source>
        <strain evidence="3">CHK197-8231</strain>
    </source>
</reference>
<feature type="signal peptide" evidence="2">
    <location>
        <begin position="1"/>
        <end position="24"/>
    </location>
</feature>
<accession>A0A9D1HV27</accession>
<reference evidence="3" key="2">
    <citation type="journal article" date="2021" name="PeerJ">
        <title>Extensive microbial diversity within the chicken gut microbiome revealed by metagenomics and culture.</title>
        <authorList>
            <person name="Gilroy R."/>
            <person name="Ravi A."/>
            <person name="Getino M."/>
            <person name="Pursley I."/>
            <person name="Horton D.L."/>
            <person name="Alikhan N.F."/>
            <person name="Baker D."/>
            <person name="Gharbi K."/>
            <person name="Hall N."/>
            <person name="Watson M."/>
            <person name="Adriaenssens E.M."/>
            <person name="Foster-Nyarko E."/>
            <person name="Jarju S."/>
            <person name="Secka A."/>
            <person name="Antonio M."/>
            <person name="Oren A."/>
            <person name="Chaudhuri R.R."/>
            <person name="La Ragione R."/>
            <person name="Hildebrand F."/>
            <person name="Pallen M.J."/>
        </authorList>
    </citation>
    <scope>NUCLEOTIDE SEQUENCE</scope>
    <source>
        <strain evidence="3">CHK197-8231</strain>
    </source>
</reference>
<evidence type="ECO:0000256" key="2">
    <source>
        <dbReference type="SAM" id="SignalP"/>
    </source>
</evidence>
<protein>
    <submittedName>
        <fullName evidence="3">Uncharacterized protein</fullName>
    </submittedName>
</protein>
<dbReference type="Proteomes" id="UP000824087">
    <property type="component" value="Unassembled WGS sequence"/>
</dbReference>
<sequence>MKKWKIYFIISFLCMFILPCGVKATDCDYQQLAKLKKYANNIHYDYDYVEQNGTVKFRIRFTNISKYVILQDLTTGQTYTNVNEVSIGGLDAGKTYSFIVRVSSTPVSTYTYKEYIDGTWIEREYSSVFADRCENTELKKIYVTLPSYNPYYNLPVCDGLEDYDMCFKWQKHELSKEEFESQVMEYKKKQVVEKQEKEKPEPTLLEQVILLYTQYYYIPLALIIIVCGILIYREKRNEKMSGW</sequence>
<gene>
    <name evidence="3" type="ORF">IAD49_05000</name>
</gene>
<evidence type="ECO:0000313" key="3">
    <source>
        <dbReference type="EMBL" id="HIU22919.1"/>
    </source>
</evidence>
<dbReference type="EMBL" id="DVML01000027">
    <property type="protein sequence ID" value="HIU22919.1"/>
    <property type="molecule type" value="Genomic_DNA"/>
</dbReference>
<keyword evidence="2" id="KW-0732">Signal</keyword>
<keyword evidence="1" id="KW-1133">Transmembrane helix</keyword>
<comment type="caution">
    <text evidence="3">The sequence shown here is derived from an EMBL/GenBank/DDBJ whole genome shotgun (WGS) entry which is preliminary data.</text>
</comment>
<dbReference type="AlphaFoldDB" id="A0A9D1HV27"/>
<name>A0A9D1HV27_9BACT</name>
<evidence type="ECO:0000313" key="4">
    <source>
        <dbReference type="Proteomes" id="UP000824087"/>
    </source>
</evidence>
<feature type="transmembrane region" description="Helical" evidence="1">
    <location>
        <begin position="215"/>
        <end position="232"/>
    </location>
</feature>
<keyword evidence="1" id="KW-0812">Transmembrane</keyword>
<keyword evidence="1" id="KW-0472">Membrane</keyword>
<organism evidence="3 4">
    <name type="scientific">Candidatus Fimihabitans intestinipullorum</name>
    <dbReference type="NCBI Taxonomy" id="2840820"/>
    <lineage>
        <taxon>Bacteria</taxon>
        <taxon>Bacillati</taxon>
        <taxon>Mycoplasmatota</taxon>
        <taxon>Mycoplasmatota incertae sedis</taxon>
        <taxon>Candidatus Fimihabitans</taxon>
    </lineage>
</organism>
<proteinExistence type="predicted"/>